<dbReference type="InterPro" id="IPR020103">
    <property type="entry name" value="PsdUridine_synth_cat_dom_sf"/>
</dbReference>
<feature type="compositionally biased region" description="Basic residues" evidence="7">
    <location>
        <begin position="171"/>
        <end position="183"/>
    </location>
</feature>
<feature type="binding site" evidence="6">
    <location>
        <position position="124"/>
    </location>
    <ligand>
        <name>substrate</name>
    </ligand>
</feature>
<dbReference type="OrthoDB" id="10256309at2759"/>
<dbReference type="Proteomes" id="UP000554482">
    <property type="component" value="Unassembled WGS sequence"/>
</dbReference>
<dbReference type="Gene3D" id="3.30.70.580">
    <property type="entry name" value="Pseudouridine synthase I, catalytic domain, N-terminal subdomain"/>
    <property type="match status" value="1"/>
</dbReference>
<dbReference type="GO" id="GO:0031119">
    <property type="term" value="P:tRNA pseudouridine synthesis"/>
    <property type="evidence" value="ECO:0007669"/>
    <property type="project" value="InterPro"/>
</dbReference>
<dbReference type="PANTHER" id="PTHR11142">
    <property type="entry name" value="PSEUDOURIDYLATE SYNTHASE"/>
    <property type="match status" value="1"/>
</dbReference>
<reference evidence="9 10" key="1">
    <citation type="submission" date="2020-06" db="EMBL/GenBank/DDBJ databases">
        <title>Transcriptomic and genomic resources for Thalictrum thalictroides and T. hernandezii: Facilitating candidate gene discovery in an emerging model plant lineage.</title>
        <authorList>
            <person name="Arias T."/>
            <person name="Riano-Pachon D.M."/>
            <person name="Di Stilio V.S."/>
        </authorList>
    </citation>
    <scope>NUCLEOTIDE SEQUENCE [LARGE SCALE GENOMIC DNA]</scope>
    <source>
        <strain evidence="10">cv. WT478/WT964</strain>
        <tissue evidence="9">Leaves</tissue>
    </source>
</reference>
<dbReference type="InterPro" id="IPR041708">
    <property type="entry name" value="PUS1/PUS2-like"/>
</dbReference>
<evidence type="ECO:0000256" key="6">
    <source>
        <dbReference type="PIRSR" id="PIRSR641708-2"/>
    </source>
</evidence>
<dbReference type="FunFam" id="3.30.70.580:FF:000002">
    <property type="entry name" value="tRNA pseudouridine synthase"/>
    <property type="match status" value="1"/>
</dbReference>
<comment type="catalytic activity">
    <reaction evidence="4">
        <text>a uridine in tRNA = a pseudouridine in tRNA</text>
        <dbReference type="Rhea" id="RHEA:54572"/>
        <dbReference type="Rhea" id="RHEA-COMP:13339"/>
        <dbReference type="Rhea" id="RHEA-COMP:13934"/>
        <dbReference type="ChEBI" id="CHEBI:65314"/>
        <dbReference type="ChEBI" id="CHEBI:65315"/>
    </reaction>
</comment>
<feature type="domain" description="Pseudouridine synthase I TruA alpha/beta" evidence="8">
    <location>
        <begin position="268"/>
        <end position="331"/>
    </location>
</feature>
<evidence type="ECO:0000259" key="8">
    <source>
        <dbReference type="Pfam" id="PF01416"/>
    </source>
</evidence>
<dbReference type="GO" id="GO:0009982">
    <property type="term" value="F:pseudouridine synthase activity"/>
    <property type="evidence" value="ECO:0007669"/>
    <property type="project" value="InterPro"/>
</dbReference>
<evidence type="ECO:0000256" key="2">
    <source>
        <dbReference type="ARBA" id="ARBA00022694"/>
    </source>
</evidence>
<evidence type="ECO:0000256" key="7">
    <source>
        <dbReference type="SAM" id="MobiDB-lite"/>
    </source>
</evidence>
<dbReference type="AlphaFoldDB" id="A0A7J6WPQ3"/>
<dbReference type="InterPro" id="IPR001406">
    <property type="entry name" value="PsdUridine_synth_TruA"/>
</dbReference>
<dbReference type="GO" id="GO:1990481">
    <property type="term" value="P:mRNA pseudouridine synthesis"/>
    <property type="evidence" value="ECO:0007669"/>
    <property type="project" value="TreeGrafter"/>
</dbReference>
<comment type="similarity">
    <text evidence="1">Belongs to the tRNA pseudouridine synthase TruA family.</text>
</comment>
<dbReference type="Gene3D" id="3.30.70.660">
    <property type="entry name" value="Pseudouridine synthase I, catalytic domain, C-terminal subdomain"/>
    <property type="match status" value="2"/>
</dbReference>
<dbReference type="PANTHER" id="PTHR11142:SF9">
    <property type="entry name" value="TRNA PSEUDOURIDINE SYNTHASE-RELATED"/>
    <property type="match status" value="1"/>
</dbReference>
<gene>
    <name evidence="9" type="ORF">FRX31_011478</name>
</gene>
<name>A0A7J6WPQ3_THATH</name>
<dbReference type="InterPro" id="IPR020094">
    <property type="entry name" value="TruA/RsuA/RluB/E/F_N"/>
</dbReference>
<sequence length="447" mass="50918">MRVGYVGTNYRGLQIQRDEHSFTTVEAELENAIFRAGGIRDSNYGDLHKIGWARSSRTDKGVHSLGTTISLKMEIPETAWKEDPYGIALANYVNSNLPNDVKVFSILPSQRKFDARRECNVRKYSYLLPAEIIGIRSDISTTEIDHHLSEFNNILRSFEGEHPFHNYTIRSKYRRQSPRKSRSVNKPPEEASASESESGDELEECGIDDVAALDINGDSLGPSHSSDSKEHSVSIHEKHGDGLRDQDSTVPVRARWLYEPDGRDRIGASHFRKIYLCSCGKLEKSSGIDYVEISIYGESFMLHQIRKMIGTAVAVKRKLLPQDFIELSLIKFSRIIVPLAPSEVLILRGNQFSLRKNQVNIIRSEVMKQVESEEILKAVNEFYESVMLPQVSKFLDPSNAPWKEWVEILDANTSIPDEEWEEVRKAWKSWKESFQIRTEASVNQVIG</sequence>
<dbReference type="InterPro" id="IPR020097">
    <property type="entry name" value="PsdUridine_synth_TruA_a/b_dom"/>
</dbReference>
<accession>A0A7J6WPQ3</accession>
<dbReference type="SUPFAM" id="SSF55120">
    <property type="entry name" value="Pseudouridine synthase"/>
    <property type="match status" value="2"/>
</dbReference>
<evidence type="ECO:0000256" key="4">
    <source>
        <dbReference type="ARBA" id="ARBA00036943"/>
    </source>
</evidence>
<evidence type="ECO:0000313" key="9">
    <source>
        <dbReference type="EMBL" id="KAF5198937.1"/>
    </source>
</evidence>
<protein>
    <submittedName>
        <fullName evidence="9">tRNA pseudouridine synthase</fullName>
    </submittedName>
</protein>
<feature type="active site" description="Nucleophile" evidence="5">
    <location>
        <position position="59"/>
    </location>
</feature>
<dbReference type="InterPro" id="IPR020095">
    <property type="entry name" value="PsdUridine_synth_TruA_C"/>
</dbReference>
<feature type="compositionally biased region" description="Basic and acidic residues" evidence="7">
    <location>
        <begin position="226"/>
        <end position="247"/>
    </location>
</feature>
<keyword evidence="3" id="KW-0413">Isomerase</keyword>
<dbReference type="GO" id="GO:0005634">
    <property type="term" value="C:nucleus"/>
    <property type="evidence" value="ECO:0007669"/>
    <property type="project" value="TreeGrafter"/>
</dbReference>
<keyword evidence="2" id="KW-0819">tRNA processing</keyword>
<evidence type="ECO:0000256" key="5">
    <source>
        <dbReference type="PIRSR" id="PIRSR641708-1"/>
    </source>
</evidence>
<dbReference type="Pfam" id="PF01416">
    <property type="entry name" value="PseudoU_synth_1"/>
    <property type="match status" value="1"/>
</dbReference>
<feature type="region of interest" description="Disordered" evidence="7">
    <location>
        <begin position="169"/>
        <end position="202"/>
    </location>
</feature>
<dbReference type="GO" id="GO:0003723">
    <property type="term" value="F:RNA binding"/>
    <property type="evidence" value="ECO:0007669"/>
    <property type="project" value="InterPro"/>
</dbReference>
<keyword evidence="10" id="KW-1185">Reference proteome</keyword>
<evidence type="ECO:0000256" key="3">
    <source>
        <dbReference type="ARBA" id="ARBA00023235"/>
    </source>
</evidence>
<comment type="caution">
    <text evidence="9">The sequence shown here is derived from an EMBL/GenBank/DDBJ whole genome shotgun (WGS) entry which is preliminary data.</text>
</comment>
<organism evidence="9 10">
    <name type="scientific">Thalictrum thalictroides</name>
    <name type="common">Rue-anemone</name>
    <name type="synonym">Anemone thalictroides</name>
    <dbReference type="NCBI Taxonomy" id="46969"/>
    <lineage>
        <taxon>Eukaryota</taxon>
        <taxon>Viridiplantae</taxon>
        <taxon>Streptophyta</taxon>
        <taxon>Embryophyta</taxon>
        <taxon>Tracheophyta</taxon>
        <taxon>Spermatophyta</taxon>
        <taxon>Magnoliopsida</taxon>
        <taxon>Ranunculales</taxon>
        <taxon>Ranunculaceae</taxon>
        <taxon>Thalictroideae</taxon>
        <taxon>Thalictrum</taxon>
    </lineage>
</organism>
<evidence type="ECO:0000313" key="10">
    <source>
        <dbReference type="Proteomes" id="UP000554482"/>
    </source>
</evidence>
<evidence type="ECO:0000256" key="1">
    <source>
        <dbReference type="ARBA" id="ARBA00009375"/>
    </source>
</evidence>
<dbReference type="CDD" id="cd02568">
    <property type="entry name" value="PseudoU_synth_PUS1_PUS2"/>
    <property type="match status" value="1"/>
</dbReference>
<dbReference type="EMBL" id="JABWDY010012651">
    <property type="protein sequence ID" value="KAF5198937.1"/>
    <property type="molecule type" value="Genomic_DNA"/>
</dbReference>
<proteinExistence type="inferred from homology"/>
<feature type="region of interest" description="Disordered" evidence="7">
    <location>
        <begin position="216"/>
        <end position="247"/>
    </location>
</feature>